<keyword evidence="3" id="KW-0804">Transcription</keyword>
<keyword evidence="2" id="KW-0238">DNA-binding</keyword>
<dbReference type="AlphaFoldDB" id="A0A0R2H429"/>
<dbReference type="NCBIfam" id="TIGR02404">
    <property type="entry name" value="trehalos_R_Bsub"/>
    <property type="match status" value="1"/>
</dbReference>
<dbReference type="Proteomes" id="UP000051841">
    <property type="component" value="Unassembled WGS sequence"/>
</dbReference>
<gene>
    <name evidence="6" type="ORF">IV49_GL001378</name>
</gene>
<dbReference type="PROSITE" id="PS50949">
    <property type="entry name" value="HTH_GNTR"/>
    <property type="match status" value="1"/>
</dbReference>
<comment type="caution">
    <text evidence="6">The sequence shown here is derived from an EMBL/GenBank/DDBJ whole genome shotgun (WGS) entry which is preliminary data.</text>
</comment>
<feature type="domain" description="HTH gntR-type" evidence="5">
    <location>
        <begin position="3"/>
        <end position="71"/>
    </location>
</feature>
<dbReference type="SMART" id="SM00866">
    <property type="entry name" value="UTRA"/>
    <property type="match status" value="1"/>
</dbReference>
<dbReference type="SUPFAM" id="SSF64288">
    <property type="entry name" value="Chorismate lyase-like"/>
    <property type="match status" value="1"/>
</dbReference>
<dbReference type="InterPro" id="IPR011663">
    <property type="entry name" value="UTRA"/>
</dbReference>
<dbReference type="InterPro" id="IPR000524">
    <property type="entry name" value="Tscrpt_reg_HTH_GntR"/>
</dbReference>
<keyword evidence="1" id="KW-0805">Transcription regulation</keyword>
<evidence type="ECO:0000256" key="2">
    <source>
        <dbReference type="ARBA" id="ARBA00023125"/>
    </source>
</evidence>
<sequence length="239" mass="27645">MPKMKYENIYKDLKEKIETGVYPGQTFIPSENQLVNVYGCSRNTVRRAIRELSAEGYLQSQKGRGVFVIYQPISRANYLIGGIETFKDSAKRNHLEAKTKVIVFEEIKADENISRQSGFPVGSDLYLITKIRYLDGKPLILDINMFLKDVVKGLTKEIVEDSTYSYLEEQLGVSIMTSKRTMSVERRTEVDERYLELNDYNCMAVITGQVYTKDGTLFEFTQSRHRPDYFCFEDIATRK</sequence>
<dbReference type="PANTHER" id="PTHR44846:SF12">
    <property type="entry name" value="HTH-TYPE TRANSCRIPTIONAL REGULATOR TRER"/>
    <property type="match status" value="1"/>
</dbReference>
<dbReference type="InterPro" id="IPR036390">
    <property type="entry name" value="WH_DNA-bd_sf"/>
</dbReference>
<dbReference type="SUPFAM" id="SSF46785">
    <property type="entry name" value="Winged helix' DNA-binding domain"/>
    <property type="match status" value="1"/>
</dbReference>
<dbReference type="InterPro" id="IPR028978">
    <property type="entry name" value="Chorismate_lyase_/UTRA_dom_sf"/>
</dbReference>
<accession>A0A0R2H429</accession>
<evidence type="ECO:0000313" key="7">
    <source>
        <dbReference type="Proteomes" id="UP000051841"/>
    </source>
</evidence>
<dbReference type="SMART" id="SM00345">
    <property type="entry name" value="HTH_GNTR"/>
    <property type="match status" value="1"/>
</dbReference>
<dbReference type="GO" id="GO:0003700">
    <property type="term" value="F:DNA-binding transcription factor activity"/>
    <property type="evidence" value="ECO:0007669"/>
    <property type="project" value="UniProtKB-UniRule"/>
</dbReference>
<dbReference type="Pfam" id="PF07702">
    <property type="entry name" value="UTRA"/>
    <property type="match status" value="1"/>
</dbReference>
<dbReference type="Gene3D" id="1.10.10.10">
    <property type="entry name" value="Winged helix-like DNA-binding domain superfamily/Winged helix DNA-binding domain"/>
    <property type="match status" value="1"/>
</dbReference>
<protein>
    <recommendedName>
        <fullName evidence="4">Trehalose operon repressor</fullName>
    </recommendedName>
</protein>
<dbReference type="GO" id="GO:0045892">
    <property type="term" value="P:negative regulation of DNA-templated transcription"/>
    <property type="evidence" value="ECO:0007669"/>
    <property type="project" value="TreeGrafter"/>
</dbReference>
<dbReference type="PRINTS" id="PR00035">
    <property type="entry name" value="HTHGNTR"/>
</dbReference>
<proteinExistence type="predicted"/>
<evidence type="ECO:0000256" key="4">
    <source>
        <dbReference type="NCBIfam" id="TIGR02404"/>
    </source>
</evidence>
<dbReference type="Pfam" id="PF00392">
    <property type="entry name" value="GntR"/>
    <property type="match status" value="1"/>
</dbReference>
<evidence type="ECO:0000256" key="3">
    <source>
        <dbReference type="ARBA" id="ARBA00023163"/>
    </source>
</evidence>
<evidence type="ECO:0000256" key="1">
    <source>
        <dbReference type="ARBA" id="ARBA00023015"/>
    </source>
</evidence>
<evidence type="ECO:0000259" key="5">
    <source>
        <dbReference type="PROSITE" id="PS50949"/>
    </source>
</evidence>
<dbReference type="PATRIC" id="fig|1410657.5.peg.1427"/>
<dbReference type="Gene3D" id="3.40.1410.10">
    <property type="entry name" value="Chorismate lyase-like"/>
    <property type="match status" value="1"/>
</dbReference>
<dbReference type="GO" id="GO:0003677">
    <property type="term" value="F:DNA binding"/>
    <property type="evidence" value="ECO:0007669"/>
    <property type="project" value="UniProtKB-UniRule"/>
</dbReference>
<dbReference type="RefSeq" id="WP_029070885.1">
    <property type="nucleotide sequence ID" value="NZ_JNKN01000038.1"/>
</dbReference>
<dbReference type="EMBL" id="JQBL01000039">
    <property type="protein sequence ID" value="KRN47585.1"/>
    <property type="molecule type" value="Genomic_DNA"/>
</dbReference>
<organism evidence="6 7">
    <name type="scientific">Kandleria vitulina DSM 20405</name>
    <dbReference type="NCBI Taxonomy" id="1410657"/>
    <lineage>
        <taxon>Bacteria</taxon>
        <taxon>Bacillati</taxon>
        <taxon>Bacillota</taxon>
        <taxon>Erysipelotrichia</taxon>
        <taxon>Erysipelotrichales</taxon>
        <taxon>Coprobacillaceae</taxon>
        <taxon>Kandleria</taxon>
    </lineage>
</organism>
<evidence type="ECO:0000313" key="6">
    <source>
        <dbReference type="EMBL" id="KRN47585.1"/>
    </source>
</evidence>
<name>A0A0R2H429_9FIRM</name>
<keyword evidence="7" id="KW-1185">Reference proteome</keyword>
<dbReference type="CDD" id="cd07377">
    <property type="entry name" value="WHTH_GntR"/>
    <property type="match status" value="1"/>
</dbReference>
<dbReference type="InterPro" id="IPR050679">
    <property type="entry name" value="Bact_HTH_transcr_reg"/>
</dbReference>
<reference evidence="6 7" key="1">
    <citation type="journal article" date="2015" name="Genome Announc.">
        <title>Expanding the biotechnology potential of lactobacilli through comparative genomics of 213 strains and associated genera.</title>
        <authorList>
            <person name="Sun Z."/>
            <person name="Harris H.M."/>
            <person name="McCann A."/>
            <person name="Guo C."/>
            <person name="Argimon S."/>
            <person name="Zhang W."/>
            <person name="Yang X."/>
            <person name="Jeffery I.B."/>
            <person name="Cooney J.C."/>
            <person name="Kagawa T.F."/>
            <person name="Liu W."/>
            <person name="Song Y."/>
            <person name="Salvetti E."/>
            <person name="Wrobel A."/>
            <person name="Rasinkangas P."/>
            <person name="Parkhill J."/>
            <person name="Rea M.C."/>
            <person name="O'Sullivan O."/>
            <person name="Ritari J."/>
            <person name="Douillard F.P."/>
            <person name="Paul Ross R."/>
            <person name="Yang R."/>
            <person name="Briner A.E."/>
            <person name="Felis G.E."/>
            <person name="de Vos W.M."/>
            <person name="Barrangou R."/>
            <person name="Klaenhammer T.R."/>
            <person name="Caufield P.W."/>
            <person name="Cui Y."/>
            <person name="Zhang H."/>
            <person name="O'Toole P.W."/>
        </authorList>
    </citation>
    <scope>NUCLEOTIDE SEQUENCE [LARGE SCALE GENOMIC DNA]</scope>
    <source>
        <strain evidence="6 7">DSM 20405</strain>
    </source>
</reference>
<dbReference type="InterPro" id="IPR036388">
    <property type="entry name" value="WH-like_DNA-bd_sf"/>
</dbReference>
<dbReference type="PANTHER" id="PTHR44846">
    <property type="entry name" value="MANNOSYL-D-GLYCERATE TRANSPORT/METABOLISM SYSTEM REPRESSOR MNGR-RELATED"/>
    <property type="match status" value="1"/>
</dbReference>
<dbReference type="InterPro" id="IPR012770">
    <property type="entry name" value="TreR"/>
</dbReference>